<keyword evidence="2" id="KW-1185">Reference proteome</keyword>
<accession>Q9AD29</accession>
<dbReference type="AlphaFoldDB" id="Q9AD29"/>
<proteinExistence type="predicted"/>
<reference evidence="2" key="2">
    <citation type="journal article" date="2002" name="Nature">
        <title>Complete genome sequence of the model actinomycete Streptomyces coelicolor A3(2).</title>
        <authorList>
            <person name="Bentley S.D."/>
            <person name="Chater K.F."/>
            <person name="Cerdeno-Tarraga A.M."/>
            <person name="Challis G.L."/>
            <person name="Thomson N.R."/>
            <person name="James K.D."/>
            <person name="Harris D.E."/>
            <person name="Quail M.A."/>
            <person name="Kieser H."/>
            <person name="Harper D."/>
            <person name="Bateman A."/>
            <person name="Brown S."/>
            <person name="Chandra G."/>
            <person name="Chen C.W."/>
            <person name="Collins M."/>
            <person name="Cronin A."/>
            <person name="Fraser A."/>
            <person name="Goble A."/>
            <person name="Hidalgo J."/>
            <person name="Hornsby T."/>
            <person name="Howarth S."/>
            <person name="Huang C.H."/>
            <person name="Kieser T."/>
            <person name="Larke L."/>
            <person name="Murphy L."/>
            <person name="Oliver K."/>
            <person name="O'Neil S."/>
            <person name="Rabbinowitsch E."/>
            <person name="Rajandream M.A."/>
            <person name="Rutherford K."/>
            <person name="Rutter S."/>
            <person name="Seeger K."/>
            <person name="Saunders D."/>
            <person name="Sharp S."/>
            <person name="Squares R."/>
            <person name="Squares S."/>
            <person name="Taylor K."/>
            <person name="Warren T."/>
            <person name="Wietzorrek A."/>
            <person name="Woodward J."/>
            <person name="Barrell B.G."/>
            <person name="Parkhill J."/>
            <person name="Hopwood D.A."/>
        </authorList>
    </citation>
    <scope>NUCLEOTIDE SEQUENCE [LARGE SCALE GENOMIC DNA]</scope>
    <source>
        <strain evidence="2">ATCC BAA-471 / A3(2) / M145</strain>
    </source>
</reference>
<evidence type="ECO:0000313" key="1">
    <source>
        <dbReference type="EMBL" id="CAC36642.1"/>
    </source>
</evidence>
<geneLocation type="plasmid" evidence="2">
    <name>SCP1</name>
</geneLocation>
<dbReference type="Proteomes" id="UP000001973">
    <property type="component" value="Plasmid SCP1"/>
</dbReference>
<protein>
    <submittedName>
        <fullName evidence="1">Uncharacterized protein</fullName>
    </submittedName>
</protein>
<organism evidence="1 2">
    <name type="scientific">Streptomyces coelicolor (strain ATCC BAA-471 / A3(2) / M145)</name>
    <dbReference type="NCBI Taxonomy" id="100226"/>
    <lineage>
        <taxon>Bacteria</taxon>
        <taxon>Bacillati</taxon>
        <taxon>Actinomycetota</taxon>
        <taxon>Actinomycetes</taxon>
        <taxon>Kitasatosporales</taxon>
        <taxon>Streptomycetaceae</taxon>
        <taxon>Streptomyces</taxon>
        <taxon>Streptomyces albidoflavus group</taxon>
    </lineage>
</organism>
<dbReference type="OrthoDB" id="4050912at2"/>
<evidence type="ECO:0000313" key="2">
    <source>
        <dbReference type="Proteomes" id="UP000001973"/>
    </source>
</evidence>
<dbReference type="EMBL" id="AL589148">
    <property type="protein sequence ID" value="CAC36642.1"/>
    <property type="molecule type" value="Genomic_DNA"/>
</dbReference>
<reference evidence="1 2" key="3">
    <citation type="journal article" date="2008" name="Proc. Natl. Acad. Sci. U.S.A.">
        <title>2-Alkyl-4-hydroxymethylfuran-3-carboxylic acids, antibiotic production inducers discovered by Streptomyces coelicolor genome mining.</title>
        <authorList>
            <person name="Corre C."/>
            <person name="Song L."/>
            <person name="O'Rourke S."/>
            <person name="Chater K.F."/>
            <person name="Challis G.L."/>
        </authorList>
    </citation>
    <scope>NUCLEOTIDE SEQUENCE [LARGE SCALE GENOMIC DNA]</scope>
    <source>
        <strain evidence="2">ATCC BAA-471 / A3(2) / M145</strain>
    </source>
</reference>
<reference evidence="1 2" key="4">
    <citation type="journal article" date="2009" name="Mol. Microbiol.">
        <title>Extracellular signalling, translational control, two repressors and an activator all contribute to the regulation of methylenomycin production in Streptomyces coelicolor.</title>
        <authorList>
            <person name="O'Rourke S."/>
            <person name="Wietzorrek A."/>
            <person name="Fowler K."/>
            <person name="Corre C."/>
            <person name="Challis G.L."/>
            <person name="Chater K.F."/>
        </authorList>
    </citation>
    <scope>NUCLEOTIDE SEQUENCE [LARGE SCALE GENOMIC DNA]</scope>
    <source>
        <strain evidence="2">ATCC BAA-471 / A3(2) / M145</strain>
    </source>
</reference>
<reference evidence="1 2" key="1">
    <citation type="journal article" date="1998" name="J. Bacteriol.">
        <title>Cloning and physical mapping of the EcoRI fragments of the giant linear plasmid SCP1.</title>
        <authorList>
            <person name="Redenbach M."/>
            <person name="Ikeda K."/>
            <person name="Yamasaki M."/>
            <person name="Kinashi H."/>
        </authorList>
    </citation>
    <scope>NUCLEOTIDE SEQUENCE [LARGE SCALE GENOMIC DNA]</scope>
    <source>
        <strain evidence="2">ATCC BAA-471 / A3(2) / M145</strain>
    </source>
</reference>
<sequence>MARRFPYLRVGRRRQSGRPVAQPPLTVEKRHLMIAFNEALPGQQFTLAGTAPEGFDTLYGIPAIALGEECDRLMALGHITDRAVLAVTNAYQRRVWGHRVLPGSTLTDLTRSGTRRINIKVTRGGEADTHDEDEYAWYFQDAEPDDPTAQSATVIDIEWLDREDVAVQSECPACGRASRSTTLTAGPGRAGWGRYHRCRSCGHAWPAVPVRHLSLTKYRRWSPTSADGCFACNCQPGYPCTADCAIGFNPLIGQRLCATCRTQHSTGAWQQLAAVSYGTISVLDDLDAQRDRWLYSETLRGVPPVQAAQTWQHRVALTTRRAAMRPDPKGA</sequence>
<dbReference type="HOGENOM" id="CLU_839154_0_0_11"/>
<dbReference type="PATRIC" id="fig|100226.15.peg.8070"/>
<gene>
    <name evidence="1" type="ordered locus">SCP1.121</name>
</gene>
<name>Q9AD29_STRCO</name>
<dbReference type="STRING" id="100226.gene:17765626"/>
<dbReference type="InParanoid" id="Q9AD29"/>
<dbReference type="KEGG" id="sco:SCP1.121"/>